<dbReference type="Proteomes" id="UP000031572">
    <property type="component" value="Unassembled WGS sequence"/>
</dbReference>
<evidence type="ECO:0000256" key="1">
    <source>
        <dbReference type="ARBA" id="ARBA00009410"/>
    </source>
</evidence>
<dbReference type="GO" id="GO:0005737">
    <property type="term" value="C:cytoplasm"/>
    <property type="evidence" value="ECO:0007669"/>
    <property type="project" value="TreeGrafter"/>
</dbReference>
<keyword evidence="5" id="KW-1185">Reference proteome</keyword>
<comment type="caution">
    <text evidence="4">The sequence shown here is derived from an EMBL/GenBank/DDBJ whole genome shotgun (WGS) entry which is preliminary data.</text>
</comment>
<protein>
    <submittedName>
        <fullName evidence="4">Amino acid dehydrogenase</fullName>
    </submittedName>
</protein>
<dbReference type="GO" id="GO:0055130">
    <property type="term" value="P:D-alanine catabolic process"/>
    <property type="evidence" value="ECO:0007669"/>
    <property type="project" value="TreeGrafter"/>
</dbReference>
<comment type="similarity">
    <text evidence="1">Belongs to the DadA oxidoreductase family.</text>
</comment>
<dbReference type="AlphaFoldDB" id="A0A0C1YHE1"/>
<dbReference type="GO" id="GO:0005886">
    <property type="term" value="C:plasma membrane"/>
    <property type="evidence" value="ECO:0007669"/>
    <property type="project" value="TreeGrafter"/>
</dbReference>
<evidence type="ECO:0000256" key="2">
    <source>
        <dbReference type="ARBA" id="ARBA00023002"/>
    </source>
</evidence>
<dbReference type="EMBL" id="JWJG01000028">
    <property type="protein sequence ID" value="KIF79877.1"/>
    <property type="molecule type" value="Genomic_DNA"/>
</dbReference>
<evidence type="ECO:0000313" key="4">
    <source>
        <dbReference type="EMBL" id="KIF79877.1"/>
    </source>
</evidence>
<dbReference type="SUPFAM" id="SSF54373">
    <property type="entry name" value="FAD-linked reductases, C-terminal domain"/>
    <property type="match status" value="1"/>
</dbReference>
<dbReference type="Gene3D" id="3.30.9.10">
    <property type="entry name" value="D-Amino Acid Oxidase, subunit A, domain 2"/>
    <property type="match status" value="1"/>
</dbReference>
<dbReference type="RefSeq" id="WP_040038790.1">
    <property type="nucleotide sequence ID" value="NZ_JWJG01000028.1"/>
</dbReference>
<dbReference type="GO" id="GO:0008718">
    <property type="term" value="F:D-amino-acid dehydrogenase activity"/>
    <property type="evidence" value="ECO:0007669"/>
    <property type="project" value="TreeGrafter"/>
</dbReference>
<dbReference type="NCBIfam" id="NF001933">
    <property type="entry name" value="PRK00711.1"/>
    <property type="match status" value="1"/>
</dbReference>
<accession>A0A0C1YHE1</accession>
<name>A0A0C1YHE1_9BURK</name>
<organism evidence="4 5">
    <name type="scientific">Noviherbaspirillum autotrophicum</name>
    <dbReference type="NCBI Taxonomy" id="709839"/>
    <lineage>
        <taxon>Bacteria</taxon>
        <taxon>Pseudomonadati</taxon>
        <taxon>Pseudomonadota</taxon>
        <taxon>Betaproteobacteria</taxon>
        <taxon>Burkholderiales</taxon>
        <taxon>Oxalobacteraceae</taxon>
        <taxon>Noviherbaspirillum</taxon>
    </lineage>
</organism>
<dbReference type="PANTHER" id="PTHR13847">
    <property type="entry name" value="SARCOSINE DEHYDROGENASE-RELATED"/>
    <property type="match status" value="1"/>
</dbReference>
<dbReference type="InterPro" id="IPR036188">
    <property type="entry name" value="FAD/NAD-bd_sf"/>
</dbReference>
<reference evidence="4 5" key="1">
    <citation type="submission" date="2014-12" db="EMBL/GenBank/DDBJ databases">
        <title>Denitrispirillum autotrophicum gen. nov., sp. nov., Denitrifying, Facultatively Autotrophic Bacteria Isolated from Rice Paddy Soil.</title>
        <authorList>
            <person name="Ishii S."/>
            <person name="Ashida N."/>
            <person name="Ohno H."/>
            <person name="Otsuka S."/>
            <person name="Yokota A."/>
            <person name="Senoo K."/>
        </authorList>
    </citation>
    <scope>NUCLEOTIDE SEQUENCE [LARGE SCALE GENOMIC DNA]</scope>
    <source>
        <strain evidence="4 5">TSA66</strain>
    </source>
</reference>
<keyword evidence="2" id="KW-0560">Oxidoreductase</keyword>
<dbReference type="SUPFAM" id="SSF51905">
    <property type="entry name" value="FAD/NAD(P)-binding domain"/>
    <property type="match status" value="1"/>
</dbReference>
<dbReference type="Pfam" id="PF01266">
    <property type="entry name" value="DAO"/>
    <property type="match status" value="1"/>
</dbReference>
<dbReference type="Gene3D" id="3.50.50.60">
    <property type="entry name" value="FAD/NAD(P)-binding domain"/>
    <property type="match status" value="2"/>
</dbReference>
<gene>
    <name evidence="4" type="ORF">TSA66_01965</name>
</gene>
<evidence type="ECO:0000259" key="3">
    <source>
        <dbReference type="Pfam" id="PF01266"/>
    </source>
</evidence>
<evidence type="ECO:0000313" key="5">
    <source>
        <dbReference type="Proteomes" id="UP000031572"/>
    </source>
</evidence>
<dbReference type="OrthoDB" id="18526at2"/>
<dbReference type="InterPro" id="IPR006076">
    <property type="entry name" value="FAD-dep_OxRdtase"/>
</dbReference>
<sequence length="416" mass="45533">MTKQVVVIGGGVVGVCTAYFLAEAGHDVAVIERHQNVAHEASFANAGIVAPGYVTPWAAPGMPRKILSSLFSSEAPVLLKPSTDRTLWRWMRRWVAECDLERYRINTTRMQRIAFYSRELLHQLRETYEIDYEQTEGVLQLFRTEQEMKLAEPALELLAEYEVMHQLVDPETARLIEPSLSTKTKLAGALHLPQDHAGNCPLFAKRLRHVASSMGVQFHFSSTVRSIEQESGQVWINIDDNRFAADAVVLAAGIDSVSLLKSIGITVPMYPVKGYSATAAIKNFDQAPHAALLDETYNVAITRLGGRVRVSGTAELGADTTQMNQAALRTLVKVGADWFPDAANYATANFWCGVRPMLPDGPPLLGATPVRNVYLNIGHGNSGWEMAAGSGKVLSDIISGRSPDIDLDGLTLARYG</sequence>
<dbReference type="PANTHER" id="PTHR13847:SF280">
    <property type="entry name" value="D-AMINO ACID DEHYDROGENASE"/>
    <property type="match status" value="1"/>
</dbReference>
<dbReference type="STRING" id="709839.TSA66_01965"/>
<feature type="domain" description="FAD dependent oxidoreductase" evidence="3">
    <location>
        <begin position="5"/>
        <end position="396"/>
    </location>
</feature>
<proteinExistence type="inferred from homology"/>